<comment type="caution">
    <text evidence="2">The sequence shown here is derived from an EMBL/GenBank/DDBJ whole genome shotgun (WGS) entry which is preliminary data.</text>
</comment>
<evidence type="ECO:0000313" key="2">
    <source>
        <dbReference type="EMBL" id="RGS45562.1"/>
    </source>
</evidence>
<proteinExistence type="predicted"/>
<dbReference type="Proteomes" id="UP000285274">
    <property type="component" value="Unassembled WGS sequence"/>
</dbReference>
<evidence type="ECO:0000313" key="3">
    <source>
        <dbReference type="Proteomes" id="UP000285274"/>
    </source>
</evidence>
<sequence>MAKRDKIIEIKEKYKEKEKRISITLESLENEVQNLVPAEDIEELERNLTIPKKQISALVNKIGDLRNEIQLAESKLLKYEHQLHIVTEYEKIKKNNESQLKLHTCPSCGYTFDEELYEIVRSNYNVQNEDYMCEQIQLFINSISFELKEYKEKYVNAMNELKAQEKVYNETQDCYEVYVRQRGLESAINNLNVQLRGFINQQDQCEKEIKEIKKTLRKLPNKLDNKNQA</sequence>
<gene>
    <name evidence="2" type="ORF">DWX92_07920</name>
</gene>
<keyword evidence="1" id="KW-0175">Coiled coil</keyword>
<feature type="coiled-coil region" evidence="1">
    <location>
        <begin position="140"/>
        <end position="208"/>
    </location>
</feature>
<dbReference type="EMBL" id="QRVM01000035">
    <property type="protein sequence ID" value="RGS45562.1"/>
    <property type="molecule type" value="Genomic_DNA"/>
</dbReference>
<feature type="coiled-coil region" evidence="1">
    <location>
        <begin position="55"/>
        <end position="82"/>
    </location>
</feature>
<protein>
    <submittedName>
        <fullName evidence="2">Uncharacterized protein</fullName>
    </submittedName>
</protein>
<dbReference type="RefSeq" id="WP_118320234.1">
    <property type="nucleotide sequence ID" value="NZ_QRVM01000035.1"/>
</dbReference>
<accession>A0A412IZW5</accession>
<evidence type="ECO:0000256" key="1">
    <source>
        <dbReference type="SAM" id="Coils"/>
    </source>
</evidence>
<name>A0A412IZW5_9FIRM</name>
<dbReference type="AlphaFoldDB" id="A0A412IZW5"/>
<organism evidence="2 3">
    <name type="scientific">Holdemanella biformis</name>
    <dbReference type="NCBI Taxonomy" id="1735"/>
    <lineage>
        <taxon>Bacteria</taxon>
        <taxon>Bacillati</taxon>
        <taxon>Bacillota</taxon>
        <taxon>Erysipelotrichia</taxon>
        <taxon>Erysipelotrichales</taxon>
        <taxon>Erysipelotrichaceae</taxon>
        <taxon>Holdemanella</taxon>
    </lineage>
</organism>
<reference evidence="2 3" key="1">
    <citation type="submission" date="2018-08" db="EMBL/GenBank/DDBJ databases">
        <title>A genome reference for cultivated species of the human gut microbiota.</title>
        <authorList>
            <person name="Zou Y."/>
            <person name="Xue W."/>
            <person name="Luo G."/>
        </authorList>
    </citation>
    <scope>NUCLEOTIDE SEQUENCE [LARGE SCALE GENOMIC DNA]</scope>
    <source>
        <strain evidence="2 3">AF22-10AC</strain>
    </source>
</reference>